<keyword evidence="2" id="KW-1003">Cell membrane</keyword>
<dbReference type="InterPro" id="IPR018076">
    <property type="entry name" value="T2SS_GspF_dom"/>
</dbReference>
<evidence type="ECO:0000256" key="5">
    <source>
        <dbReference type="ARBA" id="ARBA00023136"/>
    </source>
</evidence>
<reference evidence="8" key="1">
    <citation type="journal article" date="2022" name="Int. J. Syst. Evol. Microbiol.">
        <title>Pseudomonas aegrilactucae sp. nov. and Pseudomonas morbosilactucae sp. nov., pathogens causing bacterial rot of lettuce in Japan.</title>
        <authorList>
            <person name="Sawada H."/>
            <person name="Fujikawa T."/>
            <person name="Satou M."/>
        </authorList>
    </citation>
    <scope>NUCLEOTIDE SEQUENCE</scope>
    <source>
        <strain evidence="8">0166_1</strain>
    </source>
</reference>
<keyword evidence="3 6" id="KW-0812">Transmembrane</keyword>
<feature type="transmembrane region" description="Helical" evidence="6">
    <location>
        <begin position="254"/>
        <end position="276"/>
    </location>
</feature>
<dbReference type="GO" id="GO:0005886">
    <property type="term" value="C:plasma membrane"/>
    <property type="evidence" value="ECO:0007669"/>
    <property type="project" value="UniProtKB-SubCell"/>
</dbReference>
<keyword evidence="4 6" id="KW-1133">Transmembrane helix</keyword>
<accession>A0A9E6XWH7</accession>
<feature type="transmembrane region" description="Helical" evidence="6">
    <location>
        <begin position="6"/>
        <end position="26"/>
    </location>
</feature>
<evidence type="ECO:0000256" key="2">
    <source>
        <dbReference type="ARBA" id="ARBA00022475"/>
    </source>
</evidence>
<dbReference type="Proteomes" id="UP001162834">
    <property type="component" value="Chromosome"/>
</dbReference>
<dbReference type="KEGG" id="sbae:DSM104329_02134"/>
<feature type="domain" description="Type II secretion system protein GspF" evidence="7">
    <location>
        <begin position="144"/>
        <end position="268"/>
    </location>
</feature>
<evidence type="ECO:0000256" key="4">
    <source>
        <dbReference type="ARBA" id="ARBA00022989"/>
    </source>
</evidence>
<evidence type="ECO:0000313" key="8">
    <source>
        <dbReference type="EMBL" id="UGS35739.1"/>
    </source>
</evidence>
<organism evidence="8 9">
    <name type="scientific">Capillimicrobium parvum</name>
    <dbReference type="NCBI Taxonomy" id="2884022"/>
    <lineage>
        <taxon>Bacteria</taxon>
        <taxon>Bacillati</taxon>
        <taxon>Actinomycetota</taxon>
        <taxon>Thermoleophilia</taxon>
        <taxon>Solirubrobacterales</taxon>
        <taxon>Capillimicrobiaceae</taxon>
        <taxon>Capillimicrobium</taxon>
    </lineage>
</organism>
<dbReference type="EMBL" id="CP087164">
    <property type="protein sequence ID" value="UGS35739.1"/>
    <property type="molecule type" value="Genomic_DNA"/>
</dbReference>
<protein>
    <recommendedName>
        <fullName evidence="7">Type II secretion system protein GspF domain-containing protein</fullName>
    </recommendedName>
</protein>
<sequence>MTRSVLLTLVAGPLAVLGVSDLLIAARQARGSRRRRPRGRVLGLLAAVGRRIGVVPAPGDLEARLAAAGSALGLCPADLMAVKVGAAVVGVLAALPLAAGASGRTGPFLALAAGAGGYLAPDAWLRRRRRSRITAMEGELGDVLDLLRVCVQAGLPVGRALGEVGARHAGVLPRELRAAAATMRLGTPRAEALERLGAGAPLPAVAALIAAIGRSERHGAPLAPALTALAADARAEQGRALTEHAAKAAPKIQLVVALLLVPAVMLLVGAAVLRAFGVA</sequence>
<feature type="transmembrane region" description="Helical" evidence="6">
    <location>
        <begin position="80"/>
        <end position="99"/>
    </location>
</feature>
<evidence type="ECO:0000256" key="1">
    <source>
        <dbReference type="ARBA" id="ARBA00004651"/>
    </source>
</evidence>
<feature type="transmembrane region" description="Helical" evidence="6">
    <location>
        <begin position="105"/>
        <end position="125"/>
    </location>
</feature>
<dbReference type="AlphaFoldDB" id="A0A9E6XWH7"/>
<evidence type="ECO:0000259" key="7">
    <source>
        <dbReference type="Pfam" id="PF00482"/>
    </source>
</evidence>
<name>A0A9E6XWH7_9ACTN</name>
<evidence type="ECO:0000313" key="9">
    <source>
        <dbReference type="Proteomes" id="UP001162834"/>
    </source>
</evidence>
<evidence type="ECO:0000256" key="3">
    <source>
        <dbReference type="ARBA" id="ARBA00022692"/>
    </source>
</evidence>
<keyword evidence="5 6" id="KW-0472">Membrane</keyword>
<comment type="subcellular location">
    <subcellularLocation>
        <location evidence="1">Cell membrane</location>
        <topology evidence="1">Multi-pass membrane protein</topology>
    </subcellularLocation>
</comment>
<proteinExistence type="predicted"/>
<dbReference type="PANTHER" id="PTHR35007:SF2">
    <property type="entry name" value="PILUS ASSEMBLE PROTEIN"/>
    <property type="match status" value="1"/>
</dbReference>
<keyword evidence="9" id="KW-1185">Reference proteome</keyword>
<dbReference type="Pfam" id="PF00482">
    <property type="entry name" value="T2SSF"/>
    <property type="match status" value="1"/>
</dbReference>
<dbReference type="PANTHER" id="PTHR35007">
    <property type="entry name" value="INTEGRAL MEMBRANE PROTEIN-RELATED"/>
    <property type="match status" value="1"/>
</dbReference>
<gene>
    <name evidence="8" type="ORF">DSM104329_02134</name>
</gene>
<evidence type="ECO:0000256" key="6">
    <source>
        <dbReference type="SAM" id="Phobius"/>
    </source>
</evidence>
<dbReference type="RefSeq" id="WP_259315421.1">
    <property type="nucleotide sequence ID" value="NZ_CP087164.1"/>
</dbReference>